<sequence length="60" mass="6426">MVPISYLSDQQSAFSLQPSAFSLQPSAFSLQPSALALAYGHATRMATLLEVRSVVSGQLR</sequence>
<evidence type="ECO:0000313" key="1">
    <source>
        <dbReference type="EMBL" id="WAN70013.1"/>
    </source>
</evidence>
<proteinExistence type="predicted"/>
<accession>A0A9Q9SUR2</accession>
<reference evidence="1" key="1">
    <citation type="journal article" date="2017" name="Proc. Natl. Acad. Sci. U.S.A.">
        <title>Comparative genomics uncovers the prolific and distinctive metabolic potential of the cyanobacterial genus Moorea.</title>
        <authorList>
            <person name="Leao T."/>
            <person name="Castelao G."/>
            <person name="Korobeynikov A."/>
            <person name="Monroe E.A."/>
            <person name="Podell S."/>
            <person name="Glukhov E."/>
            <person name="Allen E.E."/>
            <person name="Gerwick W.H."/>
            <person name="Gerwick L."/>
        </authorList>
    </citation>
    <scope>NUCLEOTIDE SEQUENCE</scope>
    <source>
        <strain evidence="1">JHB</strain>
    </source>
</reference>
<reference evidence="1" key="2">
    <citation type="submission" date="2022-10" db="EMBL/GenBank/DDBJ databases">
        <authorList>
            <person name="Ngo T.-E."/>
        </authorList>
    </citation>
    <scope>NUCLEOTIDE SEQUENCE</scope>
    <source>
        <strain evidence="1">JHB</strain>
    </source>
</reference>
<dbReference type="Proteomes" id="UP000176944">
    <property type="component" value="Chromosome"/>
</dbReference>
<dbReference type="AlphaFoldDB" id="A0A9Q9SUR2"/>
<organism evidence="1">
    <name type="scientific">Moorena producens (strain JHB)</name>
    <dbReference type="NCBI Taxonomy" id="1454205"/>
    <lineage>
        <taxon>Bacteria</taxon>
        <taxon>Bacillati</taxon>
        <taxon>Cyanobacteriota</taxon>
        <taxon>Cyanophyceae</taxon>
        <taxon>Coleofasciculales</taxon>
        <taxon>Coleofasciculaceae</taxon>
        <taxon>Moorena</taxon>
    </lineage>
</organism>
<name>A0A9Q9SUR2_MOOP1</name>
<dbReference type="EMBL" id="CP017708">
    <property type="protein sequence ID" value="WAN70013.1"/>
    <property type="molecule type" value="Genomic_DNA"/>
</dbReference>
<protein>
    <submittedName>
        <fullName evidence="1">Uncharacterized protein</fullName>
    </submittedName>
</protein>
<gene>
    <name evidence="1" type="ORF">BJP36_38755</name>
</gene>